<evidence type="ECO:0000313" key="2">
    <source>
        <dbReference type="Proteomes" id="UP000185146"/>
    </source>
</evidence>
<gene>
    <name evidence="1" type="ORF">BL240_16850</name>
</gene>
<dbReference type="AlphaFoldDB" id="A0A1L5PZ41"/>
<proteinExistence type="predicted"/>
<dbReference type="EMBL" id="CP018743">
    <property type="protein sequence ID" value="APO85447.1"/>
    <property type="molecule type" value="Genomic_DNA"/>
</dbReference>
<sequence>MKQHQQTRNTQPAMQATLKWSQRVYTFEANEVDTNISSGNCLFFAPHYKNNSENVHSFIIMNIPESRLVTGESHKIGPGEKAEINAYFGSSSIGRSGWATEGEIRIVQMDQTTKALVATFHFTIVDTMGQVDIVDGSLSLSLADHATRYIPGSGQVTANLDPAIFPSLGNLDAQTITFKELQDGRIQLSARQQVDNVSQGILMLFNEQHARLLFLIGGLGFPMNGGRLQHEWNVENRTLTATFTDYVISYDGKDHRITDGSIEVILD</sequence>
<organism evidence="1 2">
    <name type="scientific">Pseudomonas putida</name>
    <name type="common">Arthrobacter siderocapsulatus</name>
    <dbReference type="NCBI Taxonomy" id="303"/>
    <lineage>
        <taxon>Bacteria</taxon>
        <taxon>Pseudomonadati</taxon>
        <taxon>Pseudomonadota</taxon>
        <taxon>Gammaproteobacteria</taxon>
        <taxon>Pseudomonadales</taxon>
        <taxon>Pseudomonadaceae</taxon>
        <taxon>Pseudomonas</taxon>
    </lineage>
</organism>
<name>A0A1L5PZ41_PSEPU</name>
<accession>A0A1L5PZ41</accession>
<dbReference type="Proteomes" id="UP000185146">
    <property type="component" value="Chromosome"/>
</dbReference>
<dbReference type="RefSeq" id="WP_075047006.1">
    <property type="nucleotide sequence ID" value="NZ_CP018743.1"/>
</dbReference>
<evidence type="ECO:0000313" key="1">
    <source>
        <dbReference type="EMBL" id="APO85447.1"/>
    </source>
</evidence>
<reference evidence="1 2" key="1">
    <citation type="submission" date="2016-12" db="EMBL/GenBank/DDBJ databases">
        <title>Draft Genome Sequence of Mercury Resistant Pseudomonas DRA525.</title>
        <authorList>
            <person name="Drace K.M."/>
        </authorList>
    </citation>
    <scope>NUCLEOTIDE SEQUENCE [LARGE SCALE GENOMIC DNA]</scope>
    <source>
        <strain evidence="1 2">DRA525</strain>
    </source>
</reference>
<protein>
    <submittedName>
        <fullName evidence="1">Uncharacterized protein</fullName>
    </submittedName>
</protein>